<evidence type="ECO:0000256" key="1">
    <source>
        <dbReference type="SAM" id="MobiDB-lite"/>
    </source>
</evidence>
<dbReference type="PANTHER" id="PTHR16777:SF2">
    <property type="entry name" value="PROTEIN ECT2"/>
    <property type="match status" value="1"/>
</dbReference>
<sequence>QEKEKDRSIGRQKIEHLLSAPSQQLMSRSTIMLKEILQHTQPHHDDFNLLQGAVVCVEGILEQANENRRSSTEVDEIVSQIEGTPAIFFLAPRQLLGRFSLTSHGGTGSWQSSLGSILLLLLNDFLLVASSVQAEAKCLRSQPEESFRYVTHVAYDAVRDIARVEKDGMALFFITIRSELSDEEWRVADEGADAKKAVEIVMKQVRLTCPRAISLSHQPFSSSPFDRQSALSSLLIPSPSSSPFDPSIPFSKLRTLSGRLKKFRQPPSPMISPLISSQNSNEISFPTSPHHYRSTVSSSQSTVSSQDSVVSTGSSIGWSLDENDSRLVHSVDPYESGRKFVPLSIRNIAF</sequence>
<dbReference type="GO" id="GO:0005085">
    <property type="term" value="F:guanyl-nucleotide exchange factor activity"/>
    <property type="evidence" value="ECO:0007669"/>
    <property type="project" value="InterPro"/>
</dbReference>
<evidence type="ECO:0000313" key="3">
    <source>
        <dbReference type="EMBL" id="GMR32428.1"/>
    </source>
</evidence>
<dbReference type="Pfam" id="PF00621">
    <property type="entry name" value="RhoGEF"/>
    <property type="match status" value="1"/>
</dbReference>
<dbReference type="EMBL" id="BTRK01000001">
    <property type="protein sequence ID" value="GMR32428.1"/>
    <property type="molecule type" value="Genomic_DNA"/>
</dbReference>
<dbReference type="GO" id="GO:2000431">
    <property type="term" value="P:regulation of cytokinesis, actomyosin contractile ring assembly"/>
    <property type="evidence" value="ECO:0007669"/>
    <property type="project" value="InterPro"/>
</dbReference>
<gene>
    <name evidence="3" type="ORF">PMAYCL1PPCAC_02623</name>
</gene>
<dbReference type="SUPFAM" id="SSF48065">
    <property type="entry name" value="DBL homology domain (DH-domain)"/>
    <property type="match status" value="1"/>
</dbReference>
<keyword evidence="4" id="KW-1185">Reference proteome</keyword>
<feature type="non-terminal residue" evidence="3">
    <location>
        <position position="350"/>
    </location>
</feature>
<dbReference type="Proteomes" id="UP001328107">
    <property type="component" value="Unassembled WGS sequence"/>
</dbReference>
<dbReference type="GO" id="GO:0005096">
    <property type="term" value="F:GTPase activator activity"/>
    <property type="evidence" value="ECO:0007669"/>
    <property type="project" value="InterPro"/>
</dbReference>
<comment type="caution">
    <text evidence="3">The sequence shown here is derived from an EMBL/GenBank/DDBJ whole genome shotgun (WGS) entry which is preliminary data.</text>
</comment>
<dbReference type="InterPro" id="IPR000219">
    <property type="entry name" value="DH_dom"/>
</dbReference>
<feature type="compositionally biased region" description="Polar residues" evidence="1">
    <location>
        <begin position="278"/>
        <end position="287"/>
    </location>
</feature>
<dbReference type="InterPro" id="IPR035899">
    <property type="entry name" value="DBL_dom_sf"/>
</dbReference>
<evidence type="ECO:0000259" key="2">
    <source>
        <dbReference type="Pfam" id="PF00621"/>
    </source>
</evidence>
<accession>A0AAN4Z5R0</accession>
<dbReference type="GO" id="GO:0007399">
    <property type="term" value="P:nervous system development"/>
    <property type="evidence" value="ECO:0007669"/>
    <property type="project" value="TreeGrafter"/>
</dbReference>
<dbReference type="PANTHER" id="PTHR16777">
    <property type="entry name" value="PROTEIN ECT2"/>
    <property type="match status" value="1"/>
</dbReference>
<feature type="non-terminal residue" evidence="3">
    <location>
        <position position="1"/>
    </location>
</feature>
<dbReference type="Gene3D" id="1.20.900.10">
    <property type="entry name" value="Dbl homology (DH) domain"/>
    <property type="match status" value="1"/>
</dbReference>
<name>A0AAN4Z5R0_9BILA</name>
<dbReference type="GO" id="GO:0005634">
    <property type="term" value="C:nucleus"/>
    <property type="evidence" value="ECO:0007669"/>
    <property type="project" value="InterPro"/>
</dbReference>
<protein>
    <recommendedName>
        <fullName evidence="2">DH domain-containing protein</fullName>
    </recommendedName>
</protein>
<feature type="compositionally biased region" description="Low complexity" evidence="1">
    <location>
        <begin position="294"/>
        <end position="308"/>
    </location>
</feature>
<dbReference type="AlphaFoldDB" id="A0AAN4Z5R0"/>
<dbReference type="InterPro" id="IPR026817">
    <property type="entry name" value="Ect2"/>
</dbReference>
<dbReference type="GO" id="GO:0005938">
    <property type="term" value="C:cell cortex"/>
    <property type="evidence" value="ECO:0007669"/>
    <property type="project" value="TreeGrafter"/>
</dbReference>
<organism evidence="3 4">
    <name type="scientific">Pristionchus mayeri</name>
    <dbReference type="NCBI Taxonomy" id="1317129"/>
    <lineage>
        <taxon>Eukaryota</taxon>
        <taxon>Metazoa</taxon>
        <taxon>Ecdysozoa</taxon>
        <taxon>Nematoda</taxon>
        <taxon>Chromadorea</taxon>
        <taxon>Rhabditida</taxon>
        <taxon>Rhabditina</taxon>
        <taxon>Diplogasteromorpha</taxon>
        <taxon>Diplogasteroidea</taxon>
        <taxon>Neodiplogasteridae</taxon>
        <taxon>Pristionchus</taxon>
    </lineage>
</organism>
<reference evidence="4" key="1">
    <citation type="submission" date="2022-10" db="EMBL/GenBank/DDBJ databases">
        <title>Genome assembly of Pristionchus species.</title>
        <authorList>
            <person name="Yoshida K."/>
            <person name="Sommer R.J."/>
        </authorList>
    </citation>
    <scope>NUCLEOTIDE SEQUENCE [LARGE SCALE GENOMIC DNA]</scope>
    <source>
        <strain evidence="4">RS5460</strain>
    </source>
</reference>
<evidence type="ECO:0000313" key="4">
    <source>
        <dbReference type="Proteomes" id="UP001328107"/>
    </source>
</evidence>
<feature type="domain" description="DH" evidence="2">
    <location>
        <begin position="2"/>
        <end position="65"/>
    </location>
</feature>
<dbReference type="GO" id="GO:0000281">
    <property type="term" value="P:mitotic cytokinesis"/>
    <property type="evidence" value="ECO:0007669"/>
    <property type="project" value="TreeGrafter"/>
</dbReference>
<feature type="region of interest" description="Disordered" evidence="1">
    <location>
        <begin position="268"/>
        <end position="308"/>
    </location>
</feature>
<proteinExistence type="predicted"/>